<dbReference type="PANTHER" id="PTHR40048:SF1">
    <property type="entry name" value="RHAMNOSYL O-METHYLTRANSFERASE"/>
    <property type="match status" value="1"/>
</dbReference>
<protein>
    <submittedName>
        <fullName evidence="3">Class I SAM-dependent methyltransferase</fullName>
        <ecNumber evidence="3">2.1.1.-</ecNumber>
    </submittedName>
</protein>
<sequence>MTLMSRTYFPFSSAALRTPRWLEHSAWVEHSPFSFWLVSWLRPRSIVELGVHTGYSYLTFCQAASSLEGKCSVFGVDTWEGDEHAGFYNSAVYDTLRSYVNENYPSFGSLIKSKFSDAVQNFQDETIDLIHFDGHHSFESVSEDWSEWRSKLSKNSVVLFHDTNVYDRDFGVYKLWNSLSSDYPSLAFPHGYGLGVLFYGETASQRWKEEFSHLGAGDWNGLLQLYARLGRGLSLQLQIRDVQRSAETEVQQARQEFARDLEAQRGALTDEARAVFADKLTAIESDYQSALAEGSDKLTALENAHQNALSKNTAKLAAMEGAYQSALVNNTADLRAKLHEATAELEAMRSSASWRMTSSYRSIGSAIKSIMKSSTK</sequence>
<evidence type="ECO:0000313" key="4">
    <source>
        <dbReference type="Proteomes" id="UP001254257"/>
    </source>
</evidence>
<reference evidence="3 4" key="1">
    <citation type="submission" date="2023-09" db="EMBL/GenBank/DDBJ databases">
        <title>Whole genome shotgun sequencing (WGS) of Bosea sp. ZW T0_25, isolated from stored onions (Allium cepa).</title>
        <authorList>
            <person name="Stoll D.A."/>
            <person name="Huch M."/>
        </authorList>
    </citation>
    <scope>NUCLEOTIDE SEQUENCE [LARGE SCALE GENOMIC DNA]</scope>
    <source>
        <strain evidence="3 4">ZW T0_25</strain>
    </source>
</reference>
<name>A0ABU3SGZ2_9HYPH</name>
<keyword evidence="2 3" id="KW-0808">Transferase</keyword>
<evidence type="ECO:0000256" key="2">
    <source>
        <dbReference type="ARBA" id="ARBA00022679"/>
    </source>
</evidence>
<dbReference type="Gene3D" id="3.40.50.150">
    <property type="entry name" value="Vaccinia Virus protein VP39"/>
    <property type="match status" value="1"/>
</dbReference>
<dbReference type="GO" id="GO:0032259">
    <property type="term" value="P:methylation"/>
    <property type="evidence" value="ECO:0007669"/>
    <property type="project" value="UniProtKB-KW"/>
</dbReference>
<evidence type="ECO:0000256" key="1">
    <source>
        <dbReference type="ARBA" id="ARBA00022603"/>
    </source>
</evidence>
<dbReference type="GO" id="GO:0008168">
    <property type="term" value="F:methyltransferase activity"/>
    <property type="evidence" value="ECO:0007669"/>
    <property type="project" value="UniProtKB-KW"/>
</dbReference>
<dbReference type="Proteomes" id="UP001254257">
    <property type="component" value="Unassembled WGS sequence"/>
</dbReference>
<dbReference type="InterPro" id="IPR029063">
    <property type="entry name" value="SAM-dependent_MTases_sf"/>
</dbReference>
<dbReference type="Pfam" id="PF13578">
    <property type="entry name" value="Methyltransf_24"/>
    <property type="match status" value="1"/>
</dbReference>
<dbReference type="RefSeq" id="WP_316021676.1">
    <property type="nucleotide sequence ID" value="NZ_JAWDID010000105.1"/>
</dbReference>
<keyword evidence="4" id="KW-1185">Reference proteome</keyword>
<comment type="caution">
    <text evidence="3">The sequence shown here is derived from an EMBL/GenBank/DDBJ whole genome shotgun (WGS) entry which is preliminary data.</text>
</comment>
<gene>
    <name evidence="3" type="ORF">RKE40_29265</name>
</gene>
<dbReference type="EC" id="2.1.1.-" evidence="3"/>
<evidence type="ECO:0000313" key="3">
    <source>
        <dbReference type="EMBL" id="MDU0343984.1"/>
    </source>
</evidence>
<dbReference type="SUPFAM" id="SSF53335">
    <property type="entry name" value="S-adenosyl-L-methionine-dependent methyltransferases"/>
    <property type="match status" value="1"/>
</dbReference>
<accession>A0ABU3SGZ2</accession>
<proteinExistence type="predicted"/>
<dbReference type="EMBL" id="JAWDID010000105">
    <property type="protein sequence ID" value="MDU0343984.1"/>
    <property type="molecule type" value="Genomic_DNA"/>
</dbReference>
<keyword evidence="1 3" id="KW-0489">Methyltransferase</keyword>
<organism evidence="3 4">
    <name type="scientific">Bosea rubneri</name>
    <dbReference type="NCBI Taxonomy" id="3075434"/>
    <lineage>
        <taxon>Bacteria</taxon>
        <taxon>Pseudomonadati</taxon>
        <taxon>Pseudomonadota</taxon>
        <taxon>Alphaproteobacteria</taxon>
        <taxon>Hyphomicrobiales</taxon>
        <taxon>Boseaceae</taxon>
        <taxon>Bosea</taxon>
    </lineage>
</organism>
<dbReference type="PANTHER" id="PTHR40048">
    <property type="entry name" value="RHAMNOSYL O-METHYLTRANSFERASE"/>
    <property type="match status" value="1"/>
</dbReference>